<accession>I9PZX5</accession>
<feature type="non-terminal residue" evidence="1">
    <location>
        <position position="40"/>
    </location>
</feature>
<evidence type="ECO:0000313" key="1">
    <source>
        <dbReference type="EMBL" id="EIY22346.1"/>
    </source>
</evidence>
<sequence length="40" mass="4607">MIVLQPRHIFQLFRTDDVATATAYNGGFEFKDAVKQTDVY</sequence>
<gene>
    <name evidence="1" type="ORF">HMPREF1062_05300</name>
</gene>
<reference evidence="1 2" key="1">
    <citation type="submission" date="2012-02" db="EMBL/GenBank/DDBJ databases">
        <title>The Genome Sequence of Bacteroides cellulosilyticus CL02T12C19.</title>
        <authorList>
            <consortium name="The Broad Institute Genome Sequencing Platform"/>
            <person name="Earl A."/>
            <person name="Ward D."/>
            <person name="Feldgarden M."/>
            <person name="Gevers D."/>
            <person name="Zitomersky N.L."/>
            <person name="Coyne M.J."/>
            <person name="Comstock L.E."/>
            <person name="Young S.K."/>
            <person name="Zeng Q."/>
            <person name="Gargeya S."/>
            <person name="Fitzgerald M."/>
            <person name="Haas B."/>
            <person name="Abouelleil A."/>
            <person name="Alvarado L."/>
            <person name="Arachchi H.M."/>
            <person name="Berlin A."/>
            <person name="Chapman S.B."/>
            <person name="Gearin G."/>
            <person name="Goldberg J."/>
            <person name="Griggs A."/>
            <person name="Gujja S."/>
            <person name="Hansen M."/>
            <person name="Heiman D."/>
            <person name="Howarth C."/>
            <person name="Larimer J."/>
            <person name="Lui A."/>
            <person name="MacDonald P.J.P."/>
            <person name="McCowen C."/>
            <person name="Montmayeur A."/>
            <person name="Murphy C."/>
            <person name="Neiman D."/>
            <person name="Pearson M."/>
            <person name="Priest M."/>
            <person name="Roberts A."/>
            <person name="Saif S."/>
            <person name="Shea T."/>
            <person name="Sisk P."/>
            <person name="Stolte C."/>
            <person name="Sykes S."/>
            <person name="Wortman J."/>
            <person name="Nusbaum C."/>
            <person name="Birren B."/>
        </authorList>
    </citation>
    <scope>NUCLEOTIDE SEQUENCE [LARGE SCALE GENOMIC DNA]</scope>
    <source>
        <strain evidence="1 2">CL02T12C19</strain>
    </source>
</reference>
<dbReference type="EMBL" id="AGXG01000115">
    <property type="protein sequence ID" value="EIY22346.1"/>
    <property type="molecule type" value="Genomic_DNA"/>
</dbReference>
<proteinExistence type="predicted"/>
<dbReference type="HOGENOM" id="CLU_3300746_0_0_10"/>
<comment type="caution">
    <text evidence="1">The sequence shown here is derived from an EMBL/GenBank/DDBJ whole genome shotgun (WGS) entry which is preliminary data.</text>
</comment>
<evidence type="ECO:0000313" key="2">
    <source>
        <dbReference type="Proteomes" id="UP000003741"/>
    </source>
</evidence>
<organism evidence="1 2">
    <name type="scientific">Bacteroides cellulosilyticus CL02T12C19</name>
    <dbReference type="NCBI Taxonomy" id="997874"/>
    <lineage>
        <taxon>Bacteria</taxon>
        <taxon>Pseudomonadati</taxon>
        <taxon>Bacteroidota</taxon>
        <taxon>Bacteroidia</taxon>
        <taxon>Bacteroidales</taxon>
        <taxon>Bacteroidaceae</taxon>
        <taxon>Bacteroides</taxon>
    </lineage>
</organism>
<keyword evidence="2" id="KW-1185">Reference proteome</keyword>
<dbReference type="AlphaFoldDB" id="I9PZX5"/>
<dbReference type="Proteomes" id="UP000003741">
    <property type="component" value="Unassembled WGS sequence"/>
</dbReference>
<protein>
    <submittedName>
        <fullName evidence="1">Uncharacterized protein</fullName>
    </submittedName>
</protein>
<name>I9PZX5_9BACE</name>